<evidence type="ECO:0000256" key="13">
    <source>
        <dbReference type="RuleBase" id="RU003357"/>
    </source>
</evidence>
<reference evidence="17" key="2">
    <citation type="journal article" date="2023" name="MicrobiologyOpen">
        <title>Genomics of the tumorigenes clade of the family Rhizobiaceae and description of Rhizobium rhododendri sp. nov.</title>
        <authorList>
            <person name="Kuzmanovic N."/>
            <person name="diCenzo G.C."/>
            <person name="Bunk B."/>
            <person name="Sproeer C."/>
            <person name="Fruehling A."/>
            <person name="Neumann-Schaal M."/>
            <person name="Overmann J."/>
            <person name="Smalla K."/>
        </authorList>
    </citation>
    <scope>NUCLEOTIDE SEQUENCE</scope>
    <source>
        <strain evidence="17">Rho-6.2</strain>
    </source>
</reference>
<dbReference type="PANTHER" id="PTHR30069">
    <property type="entry name" value="TONB-DEPENDENT OUTER MEMBRANE RECEPTOR"/>
    <property type="match status" value="1"/>
</dbReference>
<evidence type="ECO:0000256" key="6">
    <source>
        <dbReference type="ARBA" id="ARBA00022729"/>
    </source>
</evidence>
<evidence type="ECO:0000256" key="14">
    <source>
        <dbReference type="SAM" id="SignalP"/>
    </source>
</evidence>
<dbReference type="InterPro" id="IPR010949">
    <property type="entry name" value="TonB_Hb/transfer/lactofer_rcpt"/>
</dbReference>
<sequence length="731" mass="79762">MVLRRSRSVLLTCTAFLALGIPTASFAQQAGTAASASTATEQTDSTTLQKIVVKNARNTVQKGSVADSPLAAHTTRETLEKKQVDDLKDFGNTVDPSVSYNDVSKSVNIRGLEADRVLTTTDGIPLPYFFDNVYSYGGGADTYDFTSLSSVDVLHSADSSRAGSGALGGALMLHTLEPDDVIGDGQTFGGMFKLGFDGSDHSITASGAVAKKIENTSVLFQSSYKYGHESESNGDVAGVGSKRTVADPVDYNQRNLLFKIRQELEGGHTIGLTAEHYGYNSTRDYLSYSLYGTTYNDYKYKQDKSRDRVSLDYKYDATSADSWIDSAFATLDWQKSGREEGILANRLTTPKGEYDRIMESDERDLGYTAWANSDFTTGVLDHKLTFGSDFQFASSSYYLKGVDSCTTPPVGSCAFFHTNQNYAPDVDGYKFGAYAEDKISVGNSPFSLTPGLRFDWYKQAPQDTASYPAGTPDGQNGSHFSPKLRAAWRATPDVELYAQFVTAYKAPNAYQLYVDYDNTPMYRSIGNPDLKAETSWGFEGGANLGDDDFGGHVSAYSTRYKNFIDTSDFIPTPGYAVGTAEYINIDNVRINGIQVDGHKKFNNGINLHAAAFYARGTNMDTDELLSSVAPLKAILGVGFERETWGTDLSMVASAAVSDKSSASSKPPGYGIFNLTGWWKPETLKGMTLQAGVYNLTNKTYYDALEVKDVTNATEIYSESGRYIKLAISQRF</sequence>
<dbReference type="InterPro" id="IPR039426">
    <property type="entry name" value="TonB-dep_rcpt-like"/>
</dbReference>
<dbReference type="InterPro" id="IPR000531">
    <property type="entry name" value="Beta-barrel_TonB"/>
</dbReference>
<comment type="similarity">
    <text evidence="2 11 13">Belongs to the TonB-dependent receptor family.</text>
</comment>
<dbReference type="PROSITE" id="PS52016">
    <property type="entry name" value="TONB_DEPENDENT_REC_3"/>
    <property type="match status" value="1"/>
</dbReference>
<keyword evidence="5 11" id="KW-0812">Transmembrane</keyword>
<accession>A0ABY8ICX6</accession>
<feature type="domain" description="TonB-dependent receptor-like beta-barrel" evidence="15">
    <location>
        <begin position="269"/>
        <end position="695"/>
    </location>
</feature>
<evidence type="ECO:0000256" key="2">
    <source>
        <dbReference type="ARBA" id="ARBA00009810"/>
    </source>
</evidence>
<feature type="domain" description="TonB-dependent receptor plug" evidence="16">
    <location>
        <begin position="71"/>
        <end position="170"/>
    </location>
</feature>
<keyword evidence="8 11" id="KW-0472">Membrane</keyword>
<evidence type="ECO:0000256" key="9">
    <source>
        <dbReference type="ARBA" id="ARBA00023170"/>
    </source>
</evidence>
<protein>
    <submittedName>
        <fullName evidence="17">TonB-dependent hemoglobin/transferrin/lactoferrin family receptor</fullName>
    </submittedName>
</protein>
<evidence type="ECO:0000259" key="15">
    <source>
        <dbReference type="Pfam" id="PF00593"/>
    </source>
</evidence>
<dbReference type="Pfam" id="PF07715">
    <property type="entry name" value="Plug"/>
    <property type="match status" value="1"/>
</dbReference>
<keyword evidence="3 11" id="KW-0813">Transport</keyword>
<dbReference type="NCBIfam" id="TIGR01786">
    <property type="entry name" value="TonB-hemlactrns"/>
    <property type="match status" value="1"/>
</dbReference>
<proteinExistence type="inferred from homology"/>
<evidence type="ECO:0000256" key="12">
    <source>
        <dbReference type="PROSITE-ProRule" id="PRU10144"/>
    </source>
</evidence>
<evidence type="ECO:0000313" key="17">
    <source>
        <dbReference type="EMBL" id="WFS21541.1"/>
    </source>
</evidence>
<organism evidence="17 18">
    <name type="scientific">Rhizobium rhododendri</name>
    <dbReference type="NCBI Taxonomy" id="2506430"/>
    <lineage>
        <taxon>Bacteria</taxon>
        <taxon>Pseudomonadati</taxon>
        <taxon>Pseudomonadota</taxon>
        <taxon>Alphaproteobacteria</taxon>
        <taxon>Hyphomicrobiales</taxon>
        <taxon>Rhizobiaceae</taxon>
        <taxon>Rhizobium/Agrobacterium group</taxon>
        <taxon>Rhizobium</taxon>
    </lineage>
</organism>
<dbReference type="EMBL" id="CP117267">
    <property type="protein sequence ID" value="WFS21541.1"/>
    <property type="molecule type" value="Genomic_DNA"/>
</dbReference>
<dbReference type="NCBIfam" id="TIGR01785">
    <property type="entry name" value="TonB-hemin"/>
    <property type="match status" value="1"/>
</dbReference>
<evidence type="ECO:0000256" key="7">
    <source>
        <dbReference type="ARBA" id="ARBA00023077"/>
    </source>
</evidence>
<comment type="subcellular location">
    <subcellularLocation>
        <location evidence="1 11">Cell outer membrane</location>
        <topology evidence="1 11">Multi-pass membrane protein</topology>
    </subcellularLocation>
</comment>
<evidence type="ECO:0000256" key="5">
    <source>
        <dbReference type="ARBA" id="ARBA00022692"/>
    </source>
</evidence>
<dbReference type="InterPro" id="IPR037066">
    <property type="entry name" value="Plug_dom_sf"/>
</dbReference>
<dbReference type="InterPro" id="IPR011276">
    <property type="entry name" value="TonB_haem/Hb_rcpt"/>
</dbReference>
<evidence type="ECO:0000256" key="1">
    <source>
        <dbReference type="ARBA" id="ARBA00004571"/>
    </source>
</evidence>
<evidence type="ECO:0000256" key="4">
    <source>
        <dbReference type="ARBA" id="ARBA00022452"/>
    </source>
</evidence>
<keyword evidence="7 13" id="KW-0798">TonB box</keyword>
<dbReference type="Proteomes" id="UP000318939">
    <property type="component" value="Chromosome"/>
</dbReference>
<dbReference type="CDD" id="cd01347">
    <property type="entry name" value="ligand_gated_channel"/>
    <property type="match status" value="1"/>
</dbReference>
<evidence type="ECO:0000256" key="10">
    <source>
        <dbReference type="ARBA" id="ARBA00023237"/>
    </source>
</evidence>
<keyword evidence="9 17" id="KW-0675">Receptor</keyword>
<keyword evidence="4 11" id="KW-1134">Transmembrane beta strand</keyword>
<feature type="signal peptide" evidence="14">
    <location>
        <begin position="1"/>
        <end position="27"/>
    </location>
</feature>
<dbReference type="PANTHER" id="PTHR30069:SF29">
    <property type="entry name" value="HEMOGLOBIN AND HEMOGLOBIN-HAPTOGLOBIN-BINDING PROTEIN 1-RELATED"/>
    <property type="match status" value="1"/>
</dbReference>
<name>A0ABY8ICX6_9HYPH</name>
<dbReference type="Gene3D" id="2.40.170.20">
    <property type="entry name" value="TonB-dependent receptor, beta-barrel domain"/>
    <property type="match status" value="1"/>
</dbReference>
<dbReference type="Pfam" id="PF00593">
    <property type="entry name" value="TonB_dep_Rec_b-barrel"/>
    <property type="match status" value="1"/>
</dbReference>
<keyword evidence="6 14" id="KW-0732">Signal</keyword>
<gene>
    <name evidence="17" type="ORF">PR018_10130</name>
</gene>
<dbReference type="InterPro" id="IPR012910">
    <property type="entry name" value="Plug_dom"/>
</dbReference>
<keyword evidence="18" id="KW-1185">Reference proteome</keyword>
<reference evidence="17" key="1">
    <citation type="journal article" date="2019" name="Phytopathology">
        <title>A Novel Group of Rhizobium tumorigenes-Like Agrobacteria Associated with Crown Gall Disease of Rhododendron and Blueberry.</title>
        <authorList>
            <person name="Kuzmanovic N."/>
            <person name="Behrens P."/>
            <person name="Idczak E."/>
            <person name="Wagner S."/>
            <person name="Gotz M."/>
            <person name="Sproer C."/>
            <person name="Bunk B."/>
            <person name="Overmann J."/>
            <person name="Smalla K."/>
        </authorList>
    </citation>
    <scope>NUCLEOTIDE SEQUENCE</scope>
    <source>
        <strain evidence="17">Rho-6.2</strain>
    </source>
</reference>
<dbReference type="InterPro" id="IPR010917">
    <property type="entry name" value="TonB_rcpt_CS"/>
</dbReference>
<evidence type="ECO:0000256" key="3">
    <source>
        <dbReference type="ARBA" id="ARBA00022448"/>
    </source>
</evidence>
<evidence type="ECO:0000313" key="18">
    <source>
        <dbReference type="Proteomes" id="UP000318939"/>
    </source>
</evidence>
<dbReference type="Gene3D" id="2.170.130.10">
    <property type="entry name" value="TonB-dependent receptor, plug domain"/>
    <property type="match status" value="1"/>
</dbReference>
<dbReference type="InterPro" id="IPR036942">
    <property type="entry name" value="Beta-barrel_TonB_sf"/>
</dbReference>
<dbReference type="PROSITE" id="PS01156">
    <property type="entry name" value="TONB_DEPENDENT_REC_2"/>
    <property type="match status" value="1"/>
</dbReference>
<evidence type="ECO:0000256" key="11">
    <source>
        <dbReference type="PROSITE-ProRule" id="PRU01360"/>
    </source>
</evidence>
<dbReference type="RefSeq" id="WP_142823376.1">
    <property type="nucleotide sequence ID" value="NZ_CP117267.1"/>
</dbReference>
<dbReference type="SUPFAM" id="SSF56935">
    <property type="entry name" value="Porins"/>
    <property type="match status" value="1"/>
</dbReference>
<feature type="short sequence motif" description="TonB C-terminal box" evidence="12">
    <location>
        <begin position="714"/>
        <end position="731"/>
    </location>
</feature>
<evidence type="ECO:0000259" key="16">
    <source>
        <dbReference type="Pfam" id="PF07715"/>
    </source>
</evidence>
<feature type="chain" id="PRO_5045426674" evidence="14">
    <location>
        <begin position="28"/>
        <end position="731"/>
    </location>
</feature>
<keyword evidence="10 11" id="KW-0998">Cell outer membrane</keyword>
<evidence type="ECO:0000256" key="8">
    <source>
        <dbReference type="ARBA" id="ARBA00023136"/>
    </source>
</evidence>